<reference evidence="2 3" key="1">
    <citation type="submission" date="2016-11" db="EMBL/GenBank/DDBJ databases">
        <authorList>
            <person name="Jaros S."/>
            <person name="Januszkiewicz K."/>
            <person name="Wedrychowicz H."/>
        </authorList>
    </citation>
    <scope>NUCLEOTIDE SEQUENCE [LARGE SCALE GENOMIC DNA]</scope>
    <source>
        <strain evidence="2 3">DSM 18231</strain>
    </source>
</reference>
<proteinExistence type="predicted"/>
<dbReference type="EMBL" id="FQXA01000003">
    <property type="protein sequence ID" value="SHH00417.1"/>
    <property type="molecule type" value="Genomic_DNA"/>
</dbReference>
<name>A0A1M5PFC0_9GAMM</name>
<feature type="coiled-coil region" evidence="1">
    <location>
        <begin position="4"/>
        <end position="31"/>
    </location>
</feature>
<dbReference type="Proteomes" id="UP000184000">
    <property type="component" value="Unassembled WGS sequence"/>
</dbReference>
<dbReference type="RefSeq" id="WP_073300801.1">
    <property type="nucleotide sequence ID" value="NZ_FQXA01000003.1"/>
</dbReference>
<evidence type="ECO:0000313" key="3">
    <source>
        <dbReference type="Proteomes" id="UP000184000"/>
    </source>
</evidence>
<evidence type="ECO:0000256" key="1">
    <source>
        <dbReference type="SAM" id="Coils"/>
    </source>
</evidence>
<dbReference type="AlphaFoldDB" id="A0A1M5PFC0"/>
<evidence type="ECO:0000313" key="2">
    <source>
        <dbReference type="EMBL" id="SHH00417.1"/>
    </source>
</evidence>
<keyword evidence="1" id="KW-0175">Coiled coil</keyword>
<dbReference type="GeneID" id="98637491"/>
<sequence>MSRSEFHQQHAERATAEARRLLEQRQALGARWLGWVATELYQLKPPEFAAMVRRELVRLNET</sequence>
<protein>
    <submittedName>
        <fullName evidence="2">Uncharacterized protein</fullName>
    </submittedName>
</protein>
<accession>A0A1M5PFC0</accession>
<gene>
    <name evidence="2" type="ORF">SAMN02744645_2153</name>
</gene>
<organism evidence="2 3">
    <name type="scientific">Stutzerimonas xanthomarina DSM 18231</name>
    <dbReference type="NCBI Taxonomy" id="1403346"/>
    <lineage>
        <taxon>Bacteria</taxon>
        <taxon>Pseudomonadati</taxon>
        <taxon>Pseudomonadota</taxon>
        <taxon>Gammaproteobacteria</taxon>
        <taxon>Pseudomonadales</taxon>
        <taxon>Pseudomonadaceae</taxon>
        <taxon>Stutzerimonas</taxon>
    </lineage>
</organism>